<feature type="region of interest" description="Disordered" evidence="10">
    <location>
        <begin position="82"/>
        <end position="203"/>
    </location>
</feature>
<comment type="subcellular location">
    <subcellularLocation>
        <location evidence="2">Endoplasmic reticulum membrane</location>
        <topology evidence="2">Single-pass type II membrane protein</topology>
    </subcellularLocation>
    <subcellularLocation>
        <location evidence="1">Nucleus</location>
    </subcellularLocation>
</comment>
<feature type="compositionally biased region" description="Polar residues" evidence="10">
    <location>
        <begin position="417"/>
        <end position="440"/>
    </location>
</feature>
<dbReference type="Gene3D" id="1.20.5.170">
    <property type="match status" value="1"/>
</dbReference>
<comment type="caution">
    <text evidence="12">The sequence shown here is derived from an EMBL/GenBank/DDBJ whole genome shotgun (WGS) entry which is preliminary data.</text>
</comment>
<evidence type="ECO:0000256" key="6">
    <source>
        <dbReference type="ARBA" id="ARBA00023159"/>
    </source>
</evidence>
<feature type="compositionally biased region" description="Low complexity" evidence="10">
    <location>
        <begin position="155"/>
        <end position="167"/>
    </location>
</feature>
<dbReference type="GO" id="GO:0000981">
    <property type="term" value="F:DNA-binding transcription factor activity, RNA polymerase II-specific"/>
    <property type="evidence" value="ECO:0007669"/>
    <property type="project" value="TreeGrafter"/>
</dbReference>
<evidence type="ECO:0000256" key="4">
    <source>
        <dbReference type="ARBA" id="ARBA00023015"/>
    </source>
</evidence>
<dbReference type="CDD" id="cd14689">
    <property type="entry name" value="bZIP_CREB3"/>
    <property type="match status" value="1"/>
</dbReference>
<dbReference type="FunFam" id="1.20.5.170:FF:000054">
    <property type="entry name" value="Cyclic AMP-responsive element-binding protein 3-like 2"/>
    <property type="match status" value="1"/>
</dbReference>
<keyword evidence="5" id="KW-0238">DNA-binding</keyword>
<gene>
    <name evidence="12" type="ORF">NDU88_007942</name>
</gene>
<dbReference type="InterPro" id="IPR004827">
    <property type="entry name" value="bZIP"/>
</dbReference>
<dbReference type="PANTHER" id="PTHR46004">
    <property type="entry name" value="CYCLIC AMP RESPONSE ELEMENT-BINDING PROTEIN A"/>
    <property type="match status" value="1"/>
</dbReference>
<organism evidence="12 13">
    <name type="scientific">Pleurodeles waltl</name>
    <name type="common">Iberian ribbed newt</name>
    <dbReference type="NCBI Taxonomy" id="8319"/>
    <lineage>
        <taxon>Eukaryota</taxon>
        <taxon>Metazoa</taxon>
        <taxon>Chordata</taxon>
        <taxon>Craniata</taxon>
        <taxon>Vertebrata</taxon>
        <taxon>Euteleostomi</taxon>
        <taxon>Amphibia</taxon>
        <taxon>Batrachia</taxon>
        <taxon>Caudata</taxon>
        <taxon>Salamandroidea</taxon>
        <taxon>Salamandridae</taxon>
        <taxon>Pleurodelinae</taxon>
        <taxon>Pleurodeles</taxon>
    </lineage>
</organism>
<evidence type="ECO:0000256" key="3">
    <source>
        <dbReference type="ARBA" id="ARBA00009050"/>
    </source>
</evidence>
<evidence type="ECO:0000256" key="2">
    <source>
        <dbReference type="ARBA" id="ARBA00004648"/>
    </source>
</evidence>
<keyword evidence="7" id="KW-0804">Transcription</keyword>
<dbReference type="Proteomes" id="UP001066276">
    <property type="component" value="Chromosome 3_2"/>
</dbReference>
<evidence type="ECO:0000256" key="9">
    <source>
        <dbReference type="ARBA" id="ARBA00023242"/>
    </source>
</evidence>
<dbReference type="EMBL" id="JANPWB010000006">
    <property type="protein sequence ID" value="KAJ1182761.1"/>
    <property type="molecule type" value="Genomic_DNA"/>
</dbReference>
<feature type="domain" description="BZIP" evidence="11">
    <location>
        <begin position="235"/>
        <end position="298"/>
    </location>
</feature>
<dbReference type="GO" id="GO:0005634">
    <property type="term" value="C:nucleus"/>
    <property type="evidence" value="ECO:0007669"/>
    <property type="project" value="UniProtKB-SubCell"/>
</dbReference>
<sequence>MDFDPQTPDIQAEHSYSLCGDSAPQSPLLSVKTEDSDNDLESGAWALEHELCAILVKQEQSVYPDPAEPMAAVSTLHPQAEYSPLHRHQPPPQEVNPDYHRCPPSLKVYPGPRHPSEDQASVEMTQTIKDEPRDEPHFIHPPTDELVQLPPTPPSSHSSDSDGSQSPRSPPPSSPVRPVARSSNAISTSPLLTAPHKLQGTSGPLMLTEEEKRTLVAEGYPIPIKLPLSKSEEKALKRVRRKIKNKISAQESRRKKKEYVECLEKKVETYTSENSELWKKVETLENANRTLLQQLQKLQALVAGKISRPYKLASTQTGTCLMVVVVCFVLVLGSLVPCFPDFASGSQTVKTVPGGVPDVYTTSRVRSRSLLFHDEAGSVEDGYTSFLSVGAAESWDPDEPPIPQRKDLAPPRGHLAQSHQATKYLSKSQVEVSDLNQTDTDIPHRKERYRKRDTDSGDTESVL</sequence>
<evidence type="ECO:0000256" key="1">
    <source>
        <dbReference type="ARBA" id="ARBA00004123"/>
    </source>
</evidence>
<keyword evidence="4" id="KW-0805">Transcription regulation</keyword>
<evidence type="ECO:0000313" key="12">
    <source>
        <dbReference type="EMBL" id="KAJ1182761.1"/>
    </source>
</evidence>
<evidence type="ECO:0000256" key="5">
    <source>
        <dbReference type="ARBA" id="ARBA00023125"/>
    </source>
</evidence>
<dbReference type="SUPFAM" id="SSF57959">
    <property type="entry name" value="Leucine zipper domain"/>
    <property type="match status" value="1"/>
</dbReference>
<dbReference type="PROSITE" id="PS00036">
    <property type="entry name" value="BZIP_BASIC"/>
    <property type="match status" value="1"/>
</dbReference>
<evidence type="ECO:0000256" key="8">
    <source>
        <dbReference type="ARBA" id="ARBA00023230"/>
    </source>
</evidence>
<dbReference type="AlphaFoldDB" id="A0AAV7U268"/>
<keyword evidence="8" id="KW-0834">Unfolded protein response</keyword>
<evidence type="ECO:0000313" key="13">
    <source>
        <dbReference type="Proteomes" id="UP001066276"/>
    </source>
</evidence>
<dbReference type="Pfam" id="PF00170">
    <property type="entry name" value="bZIP_1"/>
    <property type="match status" value="1"/>
</dbReference>
<dbReference type="SMART" id="SM00338">
    <property type="entry name" value="BRLZ"/>
    <property type="match status" value="1"/>
</dbReference>
<name>A0AAV7U268_PLEWA</name>
<dbReference type="GO" id="GO:0005789">
    <property type="term" value="C:endoplasmic reticulum membrane"/>
    <property type="evidence" value="ECO:0007669"/>
    <property type="project" value="UniProtKB-SubCell"/>
</dbReference>
<evidence type="ECO:0000259" key="11">
    <source>
        <dbReference type="PROSITE" id="PS50217"/>
    </source>
</evidence>
<dbReference type="InterPro" id="IPR046347">
    <property type="entry name" value="bZIP_sf"/>
</dbReference>
<feature type="compositionally biased region" description="Basic and acidic residues" evidence="10">
    <location>
        <begin position="128"/>
        <end position="138"/>
    </location>
</feature>
<accession>A0AAV7U268</accession>
<feature type="compositionally biased region" description="Polar residues" evidence="10">
    <location>
        <begin position="118"/>
        <end position="127"/>
    </location>
</feature>
<keyword evidence="9" id="KW-0539">Nucleus</keyword>
<keyword evidence="13" id="KW-1185">Reference proteome</keyword>
<dbReference type="PANTHER" id="PTHR46004:SF1">
    <property type="entry name" value="CYCLIC AMP-RESPONSIVE ELEMENT-BINDING PROTEIN 3-LIKE PROTEIN 1"/>
    <property type="match status" value="1"/>
</dbReference>
<evidence type="ECO:0000256" key="7">
    <source>
        <dbReference type="ARBA" id="ARBA00023163"/>
    </source>
</evidence>
<protein>
    <recommendedName>
        <fullName evidence="11">BZIP domain-containing protein</fullName>
    </recommendedName>
</protein>
<dbReference type="GO" id="GO:0006986">
    <property type="term" value="P:response to unfolded protein"/>
    <property type="evidence" value="ECO:0007669"/>
    <property type="project" value="UniProtKB-KW"/>
</dbReference>
<proteinExistence type="inferred from homology"/>
<evidence type="ECO:0000256" key="10">
    <source>
        <dbReference type="SAM" id="MobiDB-lite"/>
    </source>
</evidence>
<feature type="region of interest" description="Disordered" evidence="10">
    <location>
        <begin position="1"/>
        <end position="36"/>
    </location>
</feature>
<reference evidence="12" key="1">
    <citation type="journal article" date="2022" name="bioRxiv">
        <title>Sequencing and chromosome-scale assembly of the giantPleurodeles waltlgenome.</title>
        <authorList>
            <person name="Brown T."/>
            <person name="Elewa A."/>
            <person name="Iarovenko S."/>
            <person name="Subramanian E."/>
            <person name="Araus A.J."/>
            <person name="Petzold A."/>
            <person name="Susuki M."/>
            <person name="Suzuki K.-i.T."/>
            <person name="Hayashi T."/>
            <person name="Toyoda A."/>
            <person name="Oliveira C."/>
            <person name="Osipova E."/>
            <person name="Leigh N.D."/>
            <person name="Simon A."/>
            <person name="Yun M.H."/>
        </authorList>
    </citation>
    <scope>NUCLEOTIDE SEQUENCE</scope>
    <source>
        <strain evidence="12">20211129_DDA</strain>
        <tissue evidence="12">Liver</tissue>
    </source>
</reference>
<dbReference type="PRINTS" id="PR00041">
    <property type="entry name" value="LEUZIPPRCREB"/>
</dbReference>
<comment type="similarity">
    <text evidence="3">Belongs to the bZIP family. ATF subfamily.</text>
</comment>
<dbReference type="PROSITE" id="PS50217">
    <property type="entry name" value="BZIP"/>
    <property type="match status" value="1"/>
</dbReference>
<dbReference type="GO" id="GO:0035497">
    <property type="term" value="F:cAMP response element binding"/>
    <property type="evidence" value="ECO:0007669"/>
    <property type="project" value="TreeGrafter"/>
</dbReference>
<feature type="region of interest" description="Disordered" evidence="10">
    <location>
        <begin position="394"/>
        <end position="463"/>
    </location>
</feature>
<keyword evidence="6" id="KW-0010">Activator</keyword>